<evidence type="ECO:0000313" key="5">
    <source>
        <dbReference type="Proteomes" id="UP000199150"/>
    </source>
</evidence>
<dbReference type="InterPro" id="IPR041468">
    <property type="entry name" value="HTH_ParB/Spo0J"/>
</dbReference>
<dbReference type="Proteomes" id="UP000199150">
    <property type="component" value="Unassembled WGS sequence"/>
</dbReference>
<feature type="compositionally biased region" description="Acidic residues" evidence="2">
    <location>
        <begin position="394"/>
        <end position="409"/>
    </location>
</feature>
<keyword evidence="5" id="KW-1185">Reference proteome</keyword>
<dbReference type="RefSeq" id="WP_090643646.1">
    <property type="nucleotide sequence ID" value="NZ_CBCRYE010000001.1"/>
</dbReference>
<feature type="domain" description="ParB-like N-terminal" evidence="3">
    <location>
        <begin position="16"/>
        <end position="118"/>
    </location>
</feature>
<evidence type="ECO:0000256" key="1">
    <source>
        <dbReference type="ARBA" id="ARBA00006295"/>
    </source>
</evidence>
<evidence type="ECO:0000259" key="3">
    <source>
        <dbReference type="SMART" id="SM00470"/>
    </source>
</evidence>
<dbReference type="CDD" id="cd16406">
    <property type="entry name" value="ParB_N_like"/>
    <property type="match status" value="1"/>
</dbReference>
<comment type="similarity">
    <text evidence="1">Belongs to the ParB family.</text>
</comment>
<dbReference type="InterPro" id="IPR003115">
    <property type="entry name" value="ParB_N"/>
</dbReference>
<dbReference type="SUPFAM" id="SSF109709">
    <property type="entry name" value="KorB DNA-binding domain-like"/>
    <property type="match status" value="1"/>
</dbReference>
<organism evidence="4 5">
    <name type="scientific">Asticcacaulis taihuensis</name>
    <dbReference type="NCBI Taxonomy" id="260084"/>
    <lineage>
        <taxon>Bacteria</taxon>
        <taxon>Pseudomonadati</taxon>
        <taxon>Pseudomonadota</taxon>
        <taxon>Alphaproteobacteria</taxon>
        <taxon>Caulobacterales</taxon>
        <taxon>Caulobacteraceae</taxon>
        <taxon>Asticcacaulis</taxon>
    </lineage>
</organism>
<dbReference type="Pfam" id="PF17762">
    <property type="entry name" value="HTH_ParB"/>
    <property type="match status" value="1"/>
</dbReference>
<dbReference type="EMBL" id="FMTS01000001">
    <property type="protein sequence ID" value="SCW35967.1"/>
    <property type="molecule type" value="Genomic_DNA"/>
</dbReference>
<reference evidence="5" key="1">
    <citation type="submission" date="2016-10" db="EMBL/GenBank/DDBJ databases">
        <authorList>
            <person name="Varghese N."/>
            <person name="Submissions S."/>
        </authorList>
    </citation>
    <scope>NUCLEOTIDE SEQUENCE [LARGE SCALE GENOMIC DNA]</scope>
    <source>
        <strain evidence="5">CGMCC 1.3431</strain>
    </source>
</reference>
<dbReference type="PANTHER" id="PTHR33375:SF7">
    <property type="entry name" value="CHROMOSOME 2-PARTITIONING PROTEIN PARB-RELATED"/>
    <property type="match status" value="1"/>
</dbReference>
<evidence type="ECO:0000256" key="2">
    <source>
        <dbReference type="SAM" id="MobiDB-lite"/>
    </source>
</evidence>
<feature type="region of interest" description="Disordered" evidence="2">
    <location>
        <begin position="645"/>
        <end position="673"/>
    </location>
</feature>
<accession>A0A1G4PUR7</accession>
<proteinExistence type="inferred from homology"/>
<dbReference type="GO" id="GO:0005694">
    <property type="term" value="C:chromosome"/>
    <property type="evidence" value="ECO:0007669"/>
    <property type="project" value="TreeGrafter"/>
</dbReference>
<dbReference type="Gene3D" id="1.10.10.2830">
    <property type="match status" value="1"/>
</dbReference>
<dbReference type="InterPro" id="IPR050336">
    <property type="entry name" value="Chromosome_partition/occlusion"/>
</dbReference>
<dbReference type="SUPFAM" id="SSF110849">
    <property type="entry name" value="ParB/Sulfiredoxin"/>
    <property type="match status" value="1"/>
</dbReference>
<dbReference type="STRING" id="260084.SAMN02927928_0675"/>
<protein>
    <submittedName>
        <fullName evidence="4">Chromosome partitioning protein, ParB family</fullName>
    </submittedName>
</protein>
<name>A0A1G4PUR7_9CAUL</name>
<dbReference type="OrthoDB" id="9813122at2"/>
<evidence type="ECO:0000313" key="4">
    <source>
        <dbReference type="EMBL" id="SCW35967.1"/>
    </source>
</evidence>
<dbReference type="AlphaFoldDB" id="A0A1G4PUR7"/>
<dbReference type="PANTHER" id="PTHR33375">
    <property type="entry name" value="CHROMOSOME-PARTITIONING PROTEIN PARB-RELATED"/>
    <property type="match status" value="1"/>
</dbReference>
<dbReference type="InterPro" id="IPR036086">
    <property type="entry name" value="ParB/Sulfiredoxin_sf"/>
</dbReference>
<gene>
    <name evidence="4" type="ORF">SAMN02927928_0675</name>
</gene>
<sequence>MTKHVSTAALIAGQHTLIPLSQLLKSPRNARKTPHSPAAIEAKAASIAAKGILQNLVVEPEVDGANTPTGKFFVTIGEGRRLAQLLRVARGEITDAEPIPCVIDTVNDPQEISLDENVTREDMHPADQFDAFRALNVERGMGVEDIAARFGVSAKTVQQRLRLGAASPRLMQAYRDDSLTLGQLMAFCVTEDHQRQEAVFDRLPAYQRDPYQIRRAVSEGRVGSNDRRAKFVGIEAYEAAGGHIDRDLFTDAGEGYFDDPEKLNQMTLDRLTAIVLGVQNAEGWKWADAYIDFPHGHGHRRVYTKQVALSAEDAEVLQTAQDALLALSEDYAEADEIPDDVDTRMTELEAEIARIEALTSAYDPDDIARGGVIVSLDYHGQPKFERGFIRLEDLTPDPEPETGDDDESAAEGGDGGDFRDDQDGEGAEDPEPSRPLPDSLVRELTAHKTYALRLALGEQPELTTRLLAHTLVLTVFYRRSYGGCLTISATSPGFTHFIDDGGDTAVIDAVQARHDAWHSQMPDEPADLWEYIWAMEPETLGALLAHCVAQTVDAVQHTHQQSGANRLPADRLATCLTLDMTEHWRPTVGTYLGRITKAQIEETVREAVGDEAASRIASLKKPEMAAMAADLLATSKWLPVALRTKPATPDMTEPDSPASEIEIDPDALPQAAA</sequence>
<dbReference type="Gene3D" id="3.90.1530.30">
    <property type="match status" value="1"/>
</dbReference>
<feature type="region of interest" description="Disordered" evidence="2">
    <location>
        <begin position="393"/>
        <end position="438"/>
    </location>
</feature>
<dbReference type="SMART" id="SM00470">
    <property type="entry name" value="ParB"/>
    <property type="match status" value="1"/>
</dbReference>
<dbReference type="FunFam" id="1.10.10.2830:FF:000001">
    <property type="entry name" value="Chromosome partitioning protein ParB"/>
    <property type="match status" value="1"/>
</dbReference>
<dbReference type="Pfam" id="PF02195">
    <property type="entry name" value="ParB_N"/>
    <property type="match status" value="1"/>
</dbReference>
<dbReference type="GO" id="GO:0007059">
    <property type="term" value="P:chromosome segregation"/>
    <property type="evidence" value="ECO:0007669"/>
    <property type="project" value="TreeGrafter"/>
</dbReference>